<dbReference type="EMBL" id="JASNQZ010000010">
    <property type="protein sequence ID" value="KAL0952571.1"/>
    <property type="molecule type" value="Genomic_DNA"/>
</dbReference>
<feature type="transmembrane region" description="Helical" evidence="2">
    <location>
        <begin position="297"/>
        <end position="323"/>
    </location>
</feature>
<evidence type="ECO:0000256" key="1">
    <source>
        <dbReference type="SAM" id="MobiDB-lite"/>
    </source>
</evidence>
<feature type="transmembrane region" description="Helical" evidence="2">
    <location>
        <begin position="343"/>
        <end position="363"/>
    </location>
</feature>
<dbReference type="PANTHER" id="PTHR34391">
    <property type="entry name" value="UPF0658 GOLGI APPARATUS MEMBRANE PROTEIN C1952.10C-RELATED"/>
    <property type="match status" value="1"/>
</dbReference>
<reference evidence="4" key="1">
    <citation type="submission" date="2024-06" db="EMBL/GenBank/DDBJ databases">
        <title>Multi-omics analyses provide insights into the biosynthesis of the anticancer antibiotic pleurotin in Hohenbuehelia grisea.</title>
        <authorList>
            <person name="Weaver J.A."/>
            <person name="Alberti F."/>
        </authorList>
    </citation>
    <scope>NUCLEOTIDE SEQUENCE [LARGE SCALE GENOMIC DNA]</scope>
    <source>
        <strain evidence="4">T-177</strain>
    </source>
</reference>
<dbReference type="Proteomes" id="UP001556367">
    <property type="component" value="Unassembled WGS sequence"/>
</dbReference>
<feature type="transmembrane region" description="Helical" evidence="2">
    <location>
        <begin position="175"/>
        <end position="194"/>
    </location>
</feature>
<gene>
    <name evidence="3" type="ORF">HGRIS_006827</name>
</gene>
<keyword evidence="4" id="KW-1185">Reference proteome</keyword>
<feature type="transmembrane region" description="Helical" evidence="2">
    <location>
        <begin position="403"/>
        <end position="427"/>
    </location>
</feature>
<keyword evidence="2" id="KW-0812">Transmembrane</keyword>
<evidence type="ECO:0000313" key="4">
    <source>
        <dbReference type="Proteomes" id="UP001556367"/>
    </source>
</evidence>
<sequence>MFQSTKRFVATFYKHVTLNNTTLIFFVVALLHSLAQGVIQSLLFTIDHQYTGLLSTIISRTSPPHTNFTFLTNDRMNGDFTGFKLMMCNDIPSGASLDPCTVVFDDEERATMNSSGTQSLSYDSASSIEVRLVNSTDVGLFFPGEPIAVTTLNSQCIKVLDYPRQLMYNYRREDLTFIFVQFWLFGVSVSAVVFNSVPHTLTLLLARALITAWSAYAIWRTQHLEEVFRLLFINPDSPCHIDLWPGYGQARLSAEIPDLILNCTALLLSCALGYRLVKTYNQQSFMRMGPPPQIVRIYKYFMAVFVVLQLSTLFTTIAVGLWVDQLMNTAIGRTAEFLPLYKAGVLLGLLSLIPWITLGYYAVRKEHKKMMTAFLAIGLCVLIVWSTTFYSSLYRWTLKEWPFILGFTIYSFMLIIASIVLGTLCWFNFGKGLAQYLHAEAALAKSNFAPSVFRHDPEAASISSSSAHELGTDAEKIDRALADYPPSPIYDQNARYPSSKGQRDHDEGNPIPTFYLPTLTSCNPKD</sequence>
<dbReference type="PANTHER" id="PTHR34391:SF2">
    <property type="entry name" value="TRP C-TERMINAL DOMAIN-CONTAINING PROTEIN"/>
    <property type="match status" value="1"/>
</dbReference>
<keyword evidence="2" id="KW-0472">Membrane</keyword>
<organism evidence="3 4">
    <name type="scientific">Hohenbuehelia grisea</name>
    <dbReference type="NCBI Taxonomy" id="104357"/>
    <lineage>
        <taxon>Eukaryota</taxon>
        <taxon>Fungi</taxon>
        <taxon>Dikarya</taxon>
        <taxon>Basidiomycota</taxon>
        <taxon>Agaricomycotina</taxon>
        <taxon>Agaricomycetes</taxon>
        <taxon>Agaricomycetidae</taxon>
        <taxon>Agaricales</taxon>
        <taxon>Pleurotineae</taxon>
        <taxon>Pleurotaceae</taxon>
        <taxon>Hohenbuehelia</taxon>
    </lineage>
</organism>
<protein>
    <submittedName>
        <fullName evidence="3">Uncharacterized protein</fullName>
    </submittedName>
</protein>
<feature type="region of interest" description="Disordered" evidence="1">
    <location>
        <begin position="483"/>
        <end position="513"/>
    </location>
</feature>
<comment type="caution">
    <text evidence="3">The sequence shown here is derived from an EMBL/GenBank/DDBJ whole genome shotgun (WGS) entry which is preliminary data.</text>
</comment>
<keyword evidence="2" id="KW-1133">Transmembrane helix</keyword>
<feature type="transmembrane region" description="Helical" evidence="2">
    <location>
        <begin position="259"/>
        <end position="277"/>
    </location>
</feature>
<dbReference type="InterPro" id="IPR040410">
    <property type="entry name" value="UPF0658_Golgi"/>
</dbReference>
<name>A0ABR3JBA8_9AGAR</name>
<accession>A0ABR3JBA8</accession>
<proteinExistence type="predicted"/>
<feature type="transmembrane region" description="Helical" evidence="2">
    <location>
        <begin position="370"/>
        <end position="391"/>
    </location>
</feature>
<evidence type="ECO:0000256" key="2">
    <source>
        <dbReference type="SAM" id="Phobius"/>
    </source>
</evidence>
<evidence type="ECO:0000313" key="3">
    <source>
        <dbReference type="EMBL" id="KAL0952571.1"/>
    </source>
</evidence>